<dbReference type="Proteomes" id="UP000016638">
    <property type="component" value="Unassembled WGS sequence"/>
</dbReference>
<dbReference type="Gene3D" id="3.40.930.10">
    <property type="entry name" value="Mannitol-specific EII, Chain A"/>
    <property type="match status" value="1"/>
</dbReference>
<sequence length="153" mass="16775">MSDMAFGPELILLLDGVKDYQMAESDLANRLVKLGYAKDSYPQAIAEREIVYPTGLDVGGINAAMPHCDISNVNRAAICVGVLKNPVEWRRMDDQDATCKVSFVIMLALKEAHAHLDMLQKVVALIQDQGLMTKIVAAANTNEVYQLVGERLA</sequence>
<organism evidence="2 3">
    <name type="scientific">Olsenella profusa F0195</name>
    <dbReference type="NCBI Taxonomy" id="1125712"/>
    <lineage>
        <taxon>Bacteria</taxon>
        <taxon>Bacillati</taxon>
        <taxon>Actinomycetota</taxon>
        <taxon>Coriobacteriia</taxon>
        <taxon>Coriobacteriales</taxon>
        <taxon>Atopobiaceae</taxon>
        <taxon>Olsenella</taxon>
    </lineage>
</organism>
<dbReference type="SUPFAM" id="SSF55804">
    <property type="entry name" value="Phoshotransferase/anion transport protein"/>
    <property type="match status" value="1"/>
</dbReference>
<proteinExistence type="predicted"/>
<dbReference type="InterPro" id="IPR002178">
    <property type="entry name" value="PTS_EIIA_type-2_dom"/>
</dbReference>
<keyword evidence="3" id="KW-1185">Reference proteome</keyword>
<feature type="domain" description="PTS EIIA type-2" evidence="1">
    <location>
        <begin position="4"/>
        <end position="151"/>
    </location>
</feature>
<dbReference type="AlphaFoldDB" id="U2TTT5"/>
<accession>U2TTT5</accession>
<comment type="caution">
    <text evidence="2">The sequence shown here is derived from an EMBL/GenBank/DDBJ whole genome shotgun (WGS) entry which is preliminary data.</text>
</comment>
<dbReference type="RefSeq" id="WP_021725579.1">
    <property type="nucleotide sequence ID" value="NZ_AWEZ01000029.1"/>
</dbReference>
<evidence type="ECO:0000259" key="1">
    <source>
        <dbReference type="PROSITE" id="PS51094"/>
    </source>
</evidence>
<dbReference type="PANTHER" id="PTHR47738:SF3">
    <property type="entry name" value="PHOSPHOTRANSFERASE SYSTEM MANNITOL_FRUCTOSE-SPECIFIC IIA DOMAIN CONTAINING PROTEIN"/>
    <property type="match status" value="1"/>
</dbReference>
<gene>
    <name evidence="2" type="ORF">HMPREF1316_1635</name>
</gene>
<dbReference type="Pfam" id="PF00359">
    <property type="entry name" value="PTS_EIIA_2"/>
    <property type="match status" value="1"/>
</dbReference>
<name>U2TTT5_9ACTN</name>
<evidence type="ECO:0000313" key="2">
    <source>
        <dbReference type="EMBL" id="ERL09493.1"/>
    </source>
</evidence>
<protein>
    <submittedName>
        <fullName evidence="2">Phosphoenolpyruvate-dependent sugar PTS family porter, EIIA 2 component</fullName>
    </submittedName>
</protein>
<evidence type="ECO:0000313" key="3">
    <source>
        <dbReference type="Proteomes" id="UP000016638"/>
    </source>
</evidence>
<dbReference type="STRING" id="1125712.HMPREF1316_1635"/>
<dbReference type="PATRIC" id="fig|1125712.3.peg.733"/>
<reference evidence="2 3" key="1">
    <citation type="submission" date="2013-08" db="EMBL/GenBank/DDBJ databases">
        <authorList>
            <person name="Durkin A.S."/>
            <person name="Haft D.R."/>
            <person name="McCorrison J."/>
            <person name="Torralba M."/>
            <person name="Gillis M."/>
            <person name="Haft D.H."/>
            <person name="Methe B."/>
            <person name="Sutton G."/>
            <person name="Nelson K.E."/>
        </authorList>
    </citation>
    <scope>NUCLEOTIDE SEQUENCE [LARGE SCALE GENOMIC DNA]</scope>
    <source>
        <strain evidence="2 3">F0195</strain>
    </source>
</reference>
<dbReference type="OrthoDB" id="370976at2"/>
<dbReference type="EMBL" id="AWEZ01000029">
    <property type="protein sequence ID" value="ERL09493.1"/>
    <property type="molecule type" value="Genomic_DNA"/>
</dbReference>
<dbReference type="InterPro" id="IPR016152">
    <property type="entry name" value="PTrfase/Anion_transptr"/>
</dbReference>
<dbReference type="PANTHER" id="PTHR47738">
    <property type="entry name" value="PTS SYSTEM FRUCTOSE-LIKE EIIA COMPONENT-RELATED"/>
    <property type="match status" value="1"/>
</dbReference>
<dbReference type="CDD" id="cd00211">
    <property type="entry name" value="PTS_IIA_fru"/>
    <property type="match status" value="1"/>
</dbReference>
<dbReference type="InterPro" id="IPR051541">
    <property type="entry name" value="PTS_SugarTrans_NitroReg"/>
</dbReference>
<dbReference type="PROSITE" id="PS51094">
    <property type="entry name" value="PTS_EIIA_TYPE_2"/>
    <property type="match status" value="1"/>
</dbReference>
<dbReference type="eggNOG" id="COG1762">
    <property type="taxonomic scope" value="Bacteria"/>
</dbReference>
<keyword evidence="2" id="KW-0670">Pyruvate</keyword>